<protein>
    <recommendedName>
        <fullName evidence="4">YDG domain-containing protein</fullName>
    </recommendedName>
</protein>
<dbReference type="InterPro" id="IPR036987">
    <property type="entry name" value="SRA-YDG_sf"/>
</dbReference>
<comment type="subcellular location">
    <subcellularLocation>
        <location evidence="1">Chromosome</location>
        <location evidence="1">Centromere</location>
    </subcellularLocation>
    <subcellularLocation>
        <location evidence="3">Nucleus</location>
    </subcellularLocation>
</comment>
<dbReference type="Gene3D" id="2.30.280.10">
    <property type="entry name" value="SRA-YDG"/>
    <property type="match status" value="1"/>
</dbReference>
<sequence length="315" mass="35824">MAFQESVKASRHQEGFSRSFVLGRCPPPKRSLVQLDFAPCSGTNGEQSYKKLKLGSVSNDISSPKGKSVVLVDRVKQEGNRVNVINQELHPPKESSVSCAEVKEVLRLFKQEYGRLKSENGRKRLSYLSIISKAAMAIKGKWVNTKGVIGHVPGVDIGDQFRLRAELRIIGLHRQFERGIDYMQMEDGTILATSIVETPRYGNRMMNDTLFYIGEGENPEVKRSRPVRDQRLVGGNLALMNSMKSETPVRVIRLVDRKFSKLAKFRSTGRKNDLKSVYEYYGLYSVVNFKQKRLEESGKLIFEFVLKRCRNQCPL</sequence>
<organism evidence="5 6">
    <name type="scientific">Turnera subulata</name>
    <dbReference type="NCBI Taxonomy" id="218843"/>
    <lineage>
        <taxon>Eukaryota</taxon>
        <taxon>Viridiplantae</taxon>
        <taxon>Streptophyta</taxon>
        <taxon>Embryophyta</taxon>
        <taxon>Tracheophyta</taxon>
        <taxon>Spermatophyta</taxon>
        <taxon>Magnoliopsida</taxon>
        <taxon>eudicotyledons</taxon>
        <taxon>Gunneridae</taxon>
        <taxon>Pentapetalae</taxon>
        <taxon>rosids</taxon>
        <taxon>fabids</taxon>
        <taxon>Malpighiales</taxon>
        <taxon>Passifloraceae</taxon>
        <taxon>Turnera</taxon>
    </lineage>
</organism>
<dbReference type="InterPro" id="IPR015947">
    <property type="entry name" value="PUA-like_sf"/>
</dbReference>
<evidence type="ECO:0000259" key="4">
    <source>
        <dbReference type="PROSITE" id="PS51015"/>
    </source>
</evidence>
<accession>A0A9Q0FVK8</accession>
<evidence type="ECO:0000256" key="3">
    <source>
        <dbReference type="PROSITE-ProRule" id="PRU00358"/>
    </source>
</evidence>
<feature type="domain" description="YDG" evidence="4">
    <location>
        <begin position="150"/>
        <end position="308"/>
    </location>
</feature>
<dbReference type="GO" id="GO:0042054">
    <property type="term" value="F:histone methyltransferase activity"/>
    <property type="evidence" value="ECO:0007669"/>
    <property type="project" value="TreeGrafter"/>
</dbReference>
<dbReference type="Pfam" id="PF02182">
    <property type="entry name" value="SAD_SRA"/>
    <property type="match status" value="1"/>
</dbReference>
<evidence type="ECO:0000313" key="6">
    <source>
        <dbReference type="Proteomes" id="UP001141552"/>
    </source>
</evidence>
<dbReference type="PANTHER" id="PTHR45660">
    <property type="entry name" value="HISTONE-LYSINE N-METHYLTRANSFERASE SETMAR"/>
    <property type="match status" value="1"/>
</dbReference>
<comment type="caution">
    <text evidence="5">The sequence shown here is derived from an EMBL/GenBank/DDBJ whole genome shotgun (WGS) entry which is preliminary data.</text>
</comment>
<reference evidence="5" key="1">
    <citation type="submission" date="2022-02" db="EMBL/GenBank/DDBJ databases">
        <authorList>
            <person name="Henning P.M."/>
            <person name="McCubbin A.G."/>
            <person name="Shore J.S."/>
        </authorList>
    </citation>
    <scope>NUCLEOTIDE SEQUENCE</scope>
    <source>
        <strain evidence="5">F60SS</strain>
        <tissue evidence="5">Leaves</tissue>
    </source>
</reference>
<gene>
    <name evidence="5" type="ORF">Tsubulata_020000</name>
</gene>
<dbReference type="EMBL" id="JAKUCV010003577">
    <property type="protein sequence ID" value="KAJ4838358.1"/>
    <property type="molecule type" value="Genomic_DNA"/>
</dbReference>
<dbReference type="GO" id="GO:0000775">
    <property type="term" value="C:chromosome, centromeric region"/>
    <property type="evidence" value="ECO:0007669"/>
    <property type="project" value="UniProtKB-SubCell"/>
</dbReference>
<name>A0A9Q0FVK8_9ROSI</name>
<evidence type="ECO:0000313" key="5">
    <source>
        <dbReference type="EMBL" id="KAJ4838358.1"/>
    </source>
</evidence>
<dbReference type="InterPro" id="IPR003105">
    <property type="entry name" value="SRA_YDG"/>
</dbReference>
<keyword evidence="6" id="KW-1185">Reference proteome</keyword>
<dbReference type="OrthoDB" id="835793at2759"/>
<dbReference type="PANTHER" id="PTHR45660:SF83">
    <property type="entry name" value="HISTONE-LYSINE N-METHYLTRANSFERASE, H3 LYSINE-9 SPECIFIC SUVH5-LIKE ISOFORM X1"/>
    <property type="match status" value="1"/>
</dbReference>
<dbReference type="SUPFAM" id="SSF88697">
    <property type="entry name" value="PUA domain-like"/>
    <property type="match status" value="1"/>
</dbReference>
<keyword evidence="2 3" id="KW-0539">Nucleus</keyword>
<evidence type="ECO:0000256" key="1">
    <source>
        <dbReference type="ARBA" id="ARBA00004584"/>
    </source>
</evidence>
<dbReference type="InterPro" id="IPR051357">
    <property type="entry name" value="H3K9_HMTase_SUVAR3-9"/>
</dbReference>
<dbReference type="AlphaFoldDB" id="A0A9Q0FVK8"/>
<dbReference type="GO" id="GO:0005634">
    <property type="term" value="C:nucleus"/>
    <property type="evidence" value="ECO:0007669"/>
    <property type="project" value="UniProtKB-SubCell"/>
</dbReference>
<proteinExistence type="predicted"/>
<dbReference type="PROSITE" id="PS51015">
    <property type="entry name" value="YDG"/>
    <property type="match status" value="1"/>
</dbReference>
<dbReference type="Proteomes" id="UP001141552">
    <property type="component" value="Unassembled WGS sequence"/>
</dbReference>
<dbReference type="GO" id="GO:0003690">
    <property type="term" value="F:double-stranded DNA binding"/>
    <property type="evidence" value="ECO:0007669"/>
    <property type="project" value="TreeGrafter"/>
</dbReference>
<evidence type="ECO:0000256" key="2">
    <source>
        <dbReference type="ARBA" id="ARBA00023242"/>
    </source>
</evidence>
<reference evidence="5" key="2">
    <citation type="journal article" date="2023" name="Plants (Basel)">
        <title>Annotation of the Turnera subulata (Passifloraceae) Draft Genome Reveals the S-Locus Evolved after the Divergence of Turneroideae from Passifloroideae in a Stepwise Manner.</title>
        <authorList>
            <person name="Henning P.M."/>
            <person name="Roalson E.H."/>
            <person name="Mir W."/>
            <person name="McCubbin A.G."/>
            <person name="Shore J.S."/>
        </authorList>
    </citation>
    <scope>NUCLEOTIDE SEQUENCE</scope>
    <source>
        <strain evidence="5">F60SS</strain>
    </source>
</reference>
<dbReference type="SMART" id="SM00466">
    <property type="entry name" value="SRA"/>
    <property type="match status" value="1"/>
</dbReference>